<dbReference type="InterPro" id="IPR029472">
    <property type="entry name" value="Copia-like_N"/>
</dbReference>
<dbReference type="Proteomes" id="UP001454036">
    <property type="component" value="Unassembled WGS sequence"/>
</dbReference>
<dbReference type="PANTHER" id="PTHR37610">
    <property type="entry name" value="CCHC-TYPE DOMAIN-CONTAINING PROTEIN"/>
    <property type="match status" value="1"/>
</dbReference>
<accession>A0AAV3P042</accession>
<dbReference type="PANTHER" id="PTHR37610:SF40">
    <property type="entry name" value="OS01G0909600 PROTEIN"/>
    <property type="match status" value="1"/>
</dbReference>
<organism evidence="3 4">
    <name type="scientific">Lithospermum erythrorhizon</name>
    <name type="common">Purple gromwell</name>
    <name type="synonym">Lithospermum officinale var. erythrorhizon</name>
    <dbReference type="NCBI Taxonomy" id="34254"/>
    <lineage>
        <taxon>Eukaryota</taxon>
        <taxon>Viridiplantae</taxon>
        <taxon>Streptophyta</taxon>
        <taxon>Embryophyta</taxon>
        <taxon>Tracheophyta</taxon>
        <taxon>Spermatophyta</taxon>
        <taxon>Magnoliopsida</taxon>
        <taxon>eudicotyledons</taxon>
        <taxon>Gunneridae</taxon>
        <taxon>Pentapetalae</taxon>
        <taxon>asterids</taxon>
        <taxon>lamiids</taxon>
        <taxon>Boraginales</taxon>
        <taxon>Boraginaceae</taxon>
        <taxon>Boraginoideae</taxon>
        <taxon>Lithospermeae</taxon>
        <taxon>Lithospermum</taxon>
    </lineage>
</organism>
<dbReference type="EMBL" id="BAABME010016156">
    <property type="protein sequence ID" value="GAA0144721.1"/>
    <property type="molecule type" value="Genomic_DNA"/>
</dbReference>
<protein>
    <recommendedName>
        <fullName evidence="2">Retrotransposon Copia-like N-terminal domain-containing protein</fullName>
    </recommendedName>
</protein>
<evidence type="ECO:0000313" key="4">
    <source>
        <dbReference type="Proteomes" id="UP001454036"/>
    </source>
</evidence>
<dbReference type="Pfam" id="PF14244">
    <property type="entry name" value="Retrotran_gag_3"/>
    <property type="match status" value="1"/>
</dbReference>
<comment type="caution">
    <text evidence="3">The sequence shown here is derived from an EMBL/GenBank/DDBJ whole genome shotgun (WGS) entry which is preliminary data.</text>
</comment>
<feature type="domain" description="Retrotransposon Copia-like N-terminal" evidence="2">
    <location>
        <begin position="42"/>
        <end position="89"/>
    </location>
</feature>
<sequence length="95" mass="10664">MVLDAQIGLDQQPPRTSGVTPPVSPPENVNSLFTNGDTFQLHHSDHPNYILCTLLINQQTYHHWRRSVEISLQAKNKFGFVSGKIEPPDDRIATS</sequence>
<proteinExistence type="predicted"/>
<keyword evidence="4" id="KW-1185">Reference proteome</keyword>
<name>A0AAV3P042_LITER</name>
<evidence type="ECO:0000256" key="1">
    <source>
        <dbReference type="SAM" id="MobiDB-lite"/>
    </source>
</evidence>
<reference evidence="3 4" key="1">
    <citation type="submission" date="2024-01" db="EMBL/GenBank/DDBJ databases">
        <title>The complete chloroplast genome sequence of Lithospermum erythrorhizon: insights into the phylogenetic relationship among Boraginaceae species and the maternal lineages of purple gromwells.</title>
        <authorList>
            <person name="Okada T."/>
            <person name="Watanabe K."/>
        </authorList>
    </citation>
    <scope>NUCLEOTIDE SEQUENCE [LARGE SCALE GENOMIC DNA]</scope>
</reference>
<feature type="region of interest" description="Disordered" evidence="1">
    <location>
        <begin position="1"/>
        <end position="25"/>
    </location>
</feature>
<evidence type="ECO:0000313" key="3">
    <source>
        <dbReference type="EMBL" id="GAA0144721.1"/>
    </source>
</evidence>
<dbReference type="AlphaFoldDB" id="A0AAV3P042"/>
<evidence type="ECO:0000259" key="2">
    <source>
        <dbReference type="Pfam" id="PF14244"/>
    </source>
</evidence>
<gene>
    <name evidence="3" type="ORF">LIER_35992</name>
</gene>